<organism evidence="2 3">
    <name type="scientific">Furfurilactobacillus siliginis</name>
    <dbReference type="NCBI Taxonomy" id="348151"/>
    <lineage>
        <taxon>Bacteria</taxon>
        <taxon>Bacillati</taxon>
        <taxon>Bacillota</taxon>
        <taxon>Bacilli</taxon>
        <taxon>Lactobacillales</taxon>
        <taxon>Lactobacillaceae</taxon>
        <taxon>Furfurilactobacillus</taxon>
    </lineage>
</organism>
<gene>
    <name evidence="2" type="ORF">LSI01_19510</name>
</gene>
<evidence type="ECO:0000259" key="1">
    <source>
        <dbReference type="Pfam" id="PF07179"/>
    </source>
</evidence>
<evidence type="ECO:0000313" key="2">
    <source>
        <dbReference type="EMBL" id="GEK29640.1"/>
    </source>
</evidence>
<dbReference type="Proteomes" id="UP000321429">
    <property type="component" value="Unassembled WGS sequence"/>
</dbReference>
<protein>
    <recommendedName>
        <fullName evidence="1">SseB protein N-terminal domain-containing protein</fullName>
    </recommendedName>
</protein>
<sequence>MADQLNDLPQPDNDHFEALNEAAKIMPYQTAGFKQQLQQFMAQPTDVNLERRFASALLNMSFYVPVQVRQKAMTSKEPTAHLGMGMAVITYLADGQRYIPAFTERSEAHRFLVGSFPEIDFRMFEFTSEELMIEVGQLKIAGLLVNPGIHNFPLSTSYWNYIHRVRPLPVTNSQADFQFRLLGEQSVQLEVALSRAMRRYGKIKRAWLFGVRYKNKTTIYDRALVVDWQGDDEQFRTKVEPKLAIVAHRHQRYGTDFLIGTTTEFIGREVEAEFDPFYTRRGGFQK</sequence>
<reference evidence="2 3" key="1">
    <citation type="submission" date="2019-07" db="EMBL/GenBank/DDBJ databases">
        <title>Whole genome shotgun sequence of Lactobacillus siliginis NBRC 101315.</title>
        <authorList>
            <person name="Hosoyama A."/>
            <person name="Uohara A."/>
            <person name="Ohji S."/>
            <person name="Ichikawa N."/>
        </authorList>
    </citation>
    <scope>NUCLEOTIDE SEQUENCE [LARGE SCALE GENOMIC DNA]</scope>
    <source>
        <strain evidence="2 3">NBRC 101315</strain>
    </source>
</reference>
<feature type="domain" description="SseB protein N-terminal" evidence="1">
    <location>
        <begin position="37"/>
        <end position="148"/>
    </location>
</feature>
<proteinExistence type="predicted"/>
<dbReference type="RefSeq" id="WP_146993656.1">
    <property type="nucleotide sequence ID" value="NZ_BJUD01000086.1"/>
</dbReference>
<dbReference type="Pfam" id="PF07179">
    <property type="entry name" value="SseB"/>
    <property type="match status" value="1"/>
</dbReference>
<dbReference type="AlphaFoldDB" id="A0A510VY05"/>
<evidence type="ECO:0000313" key="3">
    <source>
        <dbReference type="Proteomes" id="UP000321429"/>
    </source>
</evidence>
<dbReference type="InterPro" id="IPR009839">
    <property type="entry name" value="SseB_N"/>
</dbReference>
<name>A0A510VY05_9LACO</name>
<accession>A0A510VY05</accession>
<comment type="caution">
    <text evidence="2">The sequence shown here is derived from an EMBL/GenBank/DDBJ whole genome shotgun (WGS) entry which is preliminary data.</text>
</comment>
<dbReference type="EMBL" id="BJUD01000086">
    <property type="protein sequence ID" value="GEK29640.1"/>
    <property type="molecule type" value="Genomic_DNA"/>
</dbReference>